<dbReference type="AlphaFoldDB" id="A0A2N5W0Y9"/>
<dbReference type="EMBL" id="PGCJ01000027">
    <property type="protein sequence ID" value="PLW55916.1"/>
    <property type="molecule type" value="Genomic_DNA"/>
</dbReference>
<evidence type="ECO:0000313" key="2">
    <source>
        <dbReference type="Proteomes" id="UP000235388"/>
    </source>
</evidence>
<protein>
    <submittedName>
        <fullName evidence="1">Uncharacterized protein</fullName>
    </submittedName>
</protein>
<keyword evidence="2" id="KW-1185">Reference proteome</keyword>
<dbReference type="PANTHER" id="PTHR33069">
    <property type="entry name" value="CHROMOSOME 7, WHOLE GENOME SHOTGUN SEQUENCE-RELATED"/>
    <property type="match status" value="1"/>
</dbReference>
<reference evidence="1 2" key="1">
    <citation type="submission" date="2017-11" db="EMBL/GenBank/DDBJ databases">
        <title>De novo assembly and phasing of dikaryotic genomes from two isolates of Puccinia coronata f. sp. avenae, the causal agent of oat crown rust.</title>
        <authorList>
            <person name="Miller M.E."/>
            <person name="Zhang Y."/>
            <person name="Omidvar V."/>
            <person name="Sperschneider J."/>
            <person name="Schwessinger B."/>
            <person name="Raley C."/>
            <person name="Palmer J.M."/>
            <person name="Garnica D."/>
            <person name="Upadhyaya N."/>
            <person name="Rathjen J."/>
            <person name="Taylor J.M."/>
            <person name="Park R.F."/>
            <person name="Dodds P.N."/>
            <person name="Hirsch C.D."/>
            <person name="Kianian S.F."/>
            <person name="Figueroa M."/>
        </authorList>
    </citation>
    <scope>NUCLEOTIDE SEQUENCE [LARGE SCALE GENOMIC DNA]</scope>
    <source>
        <strain evidence="1">12NC29</strain>
    </source>
</reference>
<dbReference type="Proteomes" id="UP000235388">
    <property type="component" value="Unassembled WGS sequence"/>
</dbReference>
<organism evidence="1 2">
    <name type="scientific">Puccinia coronata f. sp. avenae</name>
    <dbReference type="NCBI Taxonomy" id="200324"/>
    <lineage>
        <taxon>Eukaryota</taxon>
        <taxon>Fungi</taxon>
        <taxon>Dikarya</taxon>
        <taxon>Basidiomycota</taxon>
        <taxon>Pucciniomycotina</taxon>
        <taxon>Pucciniomycetes</taxon>
        <taxon>Pucciniales</taxon>
        <taxon>Pucciniaceae</taxon>
        <taxon>Puccinia</taxon>
    </lineage>
</organism>
<dbReference type="PANTHER" id="PTHR33069:SF3">
    <property type="entry name" value="DYNEIN HEAVY CHAIN TAIL DOMAIN-CONTAINING PROTEIN"/>
    <property type="match status" value="1"/>
</dbReference>
<name>A0A2N5W0Y9_9BASI</name>
<evidence type="ECO:0000313" key="1">
    <source>
        <dbReference type="EMBL" id="PLW55916.1"/>
    </source>
</evidence>
<accession>A0A2N5W0Y9</accession>
<sequence length="366" mass="41525">MAEQTILTAVDQGESAESLEEYQLHQTFELTWIISKSSSCHPCQTNFCDFVMYYIQVIRDAKSPVKNSTDELGTVLKMVAEFDEALDKILASMGKVWLSGSLQTEKDLTSFRSLQTKSKVIHLLETLEGLFNLYHTSLRPQCGVVRQNDMDRAGEINLLQETTFTMDSIGQTIKWLDRSDFSVLQDDQWRTTIPQAELRHATEVVNKGTSDVYTPTSDDEGVRIRHTIAAYIPILKLTRLLIKKMSHWNNTTGDTHPLSQTPPGQLAILRYTARHLISYVSSILYSTEMTELNPDGFNPVPLRIAAQTAAHFIRIIVGYLGTECKINQVAHQESKDGCKLWQYQFSIAAVIFHTRYQSAFVHLMQV</sequence>
<proteinExistence type="predicted"/>
<gene>
    <name evidence="1" type="ORF">PCANC_02238</name>
</gene>
<comment type="caution">
    <text evidence="1">The sequence shown here is derived from an EMBL/GenBank/DDBJ whole genome shotgun (WGS) entry which is preliminary data.</text>
</comment>